<feature type="domain" description="HTH LytTR-type" evidence="3">
    <location>
        <begin position="139"/>
        <end position="237"/>
    </location>
</feature>
<feature type="modified residue" description="4-aspartylphosphate" evidence="1">
    <location>
        <position position="56"/>
    </location>
</feature>
<dbReference type="PANTHER" id="PTHR37299">
    <property type="entry name" value="TRANSCRIPTIONAL REGULATOR-RELATED"/>
    <property type="match status" value="1"/>
</dbReference>
<dbReference type="PANTHER" id="PTHR37299:SF1">
    <property type="entry name" value="STAGE 0 SPORULATION PROTEIN A HOMOLOG"/>
    <property type="match status" value="1"/>
</dbReference>
<dbReference type="EMBL" id="JAMSCK010000006">
    <property type="protein sequence ID" value="MCM8570699.1"/>
    <property type="molecule type" value="Genomic_DNA"/>
</dbReference>
<name>A0ABT0Z587_9FLAO</name>
<dbReference type="SMART" id="SM00850">
    <property type="entry name" value="LytTR"/>
    <property type="match status" value="1"/>
</dbReference>
<proteinExistence type="predicted"/>
<dbReference type="Proteomes" id="UP001155077">
    <property type="component" value="Unassembled WGS sequence"/>
</dbReference>
<evidence type="ECO:0000313" key="5">
    <source>
        <dbReference type="Proteomes" id="UP001155077"/>
    </source>
</evidence>
<evidence type="ECO:0000313" key="4">
    <source>
        <dbReference type="EMBL" id="MCM8570699.1"/>
    </source>
</evidence>
<dbReference type="InterPro" id="IPR007492">
    <property type="entry name" value="LytTR_DNA-bd_dom"/>
</dbReference>
<reference evidence="4" key="1">
    <citation type="submission" date="2022-06" db="EMBL/GenBank/DDBJ databases">
        <title>Gramella sediminis sp. nov., isolated from deep-sea sediment of the Indian Ocean.</title>
        <authorList>
            <person name="Yang L."/>
        </authorList>
    </citation>
    <scope>NUCLEOTIDE SEQUENCE</scope>
    <source>
        <strain evidence="4">HMD3159</strain>
    </source>
</reference>
<accession>A0ABT0Z587</accession>
<dbReference type="Gene3D" id="3.40.50.2300">
    <property type="match status" value="1"/>
</dbReference>
<organism evidence="4 5">
    <name type="scientific">Gramella jeungdoensis</name>
    <dbReference type="NCBI Taxonomy" id="708091"/>
    <lineage>
        <taxon>Bacteria</taxon>
        <taxon>Pseudomonadati</taxon>
        <taxon>Bacteroidota</taxon>
        <taxon>Flavobacteriia</taxon>
        <taxon>Flavobacteriales</taxon>
        <taxon>Flavobacteriaceae</taxon>
        <taxon>Christiangramia</taxon>
    </lineage>
</organism>
<dbReference type="PROSITE" id="PS50110">
    <property type="entry name" value="RESPONSE_REGULATORY"/>
    <property type="match status" value="1"/>
</dbReference>
<evidence type="ECO:0000259" key="2">
    <source>
        <dbReference type="PROSITE" id="PS50110"/>
    </source>
</evidence>
<dbReference type="RefSeq" id="WP_252115131.1">
    <property type="nucleotide sequence ID" value="NZ_JAMSCK010000006.1"/>
</dbReference>
<dbReference type="InterPro" id="IPR046947">
    <property type="entry name" value="LytR-like"/>
</dbReference>
<dbReference type="Pfam" id="PF04397">
    <property type="entry name" value="LytTR"/>
    <property type="match status" value="1"/>
</dbReference>
<dbReference type="Pfam" id="PF00072">
    <property type="entry name" value="Response_reg"/>
    <property type="match status" value="1"/>
</dbReference>
<dbReference type="Gene3D" id="2.40.50.1020">
    <property type="entry name" value="LytTr DNA-binding domain"/>
    <property type="match status" value="1"/>
</dbReference>
<protein>
    <submittedName>
        <fullName evidence="4">Response regulator transcription factor</fullName>
    </submittedName>
</protein>
<dbReference type="InterPro" id="IPR001789">
    <property type="entry name" value="Sig_transdc_resp-reg_receiver"/>
</dbReference>
<feature type="domain" description="Response regulatory" evidence="2">
    <location>
        <begin position="6"/>
        <end position="115"/>
    </location>
</feature>
<dbReference type="InterPro" id="IPR011006">
    <property type="entry name" value="CheY-like_superfamily"/>
</dbReference>
<sequence length="238" mass="27675">MKRHAEIVIVENDIPMAAKLSLTLSELGYRITGIFSRAKDALNFIEQETPDLILLDDQLKGQLNGMETPGSDKNKNETSVIYFNKEQSSMSIPELLPVEKNIRKGILKKEIKESFKRLRKKYRLKKHPKSAACFLSDRIFVRYKDKMVKISLADIKFIEADRNYCRVFTKDRQYLLVTTLKEVTNKLPDKGFLRIHRSYIVNLWHIDEIGGNHVVISGRSLPLSKTMRNELFRHLQVI</sequence>
<dbReference type="SUPFAM" id="SSF52172">
    <property type="entry name" value="CheY-like"/>
    <property type="match status" value="1"/>
</dbReference>
<keyword evidence="5" id="KW-1185">Reference proteome</keyword>
<keyword evidence="1" id="KW-0597">Phosphoprotein</keyword>
<dbReference type="PROSITE" id="PS50930">
    <property type="entry name" value="HTH_LYTTR"/>
    <property type="match status" value="1"/>
</dbReference>
<comment type="caution">
    <text evidence="4">The sequence shown here is derived from an EMBL/GenBank/DDBJ whole genome shotgun (WGS) entry which is preliminary data.</text>
</comment>
<evidence type="ECO:0000259" key="3">
    <source>
        <dbReference type="PROSITE" id="PS50930"/>
    </source>
</evidence>
<evidence type="ECO:0000256" key="1">
    <source>
        <dbReference type="PROSITE-ProRule" id="PRU00169"/>
    </source>
</evidence>
<gene>
    <name evidence="4" type="ORF">NE848_14990</name>
</gene>